<dbReference type="PANTHER" id="PTHR10648">
    <property type="entry name" value="SERINE/THREONINE-PROTEIN PHOSPHATASE PP2A 65 KDA REGULATORY SUBUNIT"/>
    <property type="match status" value="1"/>
</dbReference>
<dbReference type="GO" id="GO:0005634">
    <property type="term" value="C:nucleus"/>
    <property type="evidence" value="ECO:0007669"/>
    <property type="project" value="TreeGrafter"/>
</dbReference>
<dbReference type="InterPro" id="IPR021133">
    <property type="entry name" value="HEAT_type_2"/>
</dbReference>
<accession>A0A9N9SE37</accession>
<gene>
    <name evidence="6" type="ORF">PHAECO_LOCUS6049</name>
</gene>
<dbReference type="Pfam" id="PF22646">
    <property type="entry name" value="PPP2R1A-like_HEAT"/>
    <property type="match status" value="1"/>
</dbReference>
<evidence type="ECO:0000256" key="1">
    <source>
        <dbReference type="ARBA" id="ARBA00022737"/>
    </source>
</evidence>
<keyword evidence="7" id="KW-1185">Reference proteome</keyword>
<dbReference type="PANTHER" id="PTHR10648:SF4">
    <property type="entry name" value="PROTEIN PHOSPHATASE 2 (FORMERLY 2A), REGULATORY SUBUNIT A, BETA ISOFORM-RELATED"/>
    <property type="match status" value="1"/>
</dbReference>
<feature type="repeat" description="HEAT" evidence="3">
    <location>
        <begin position="14"/>
        <end position="52"/>
    </location>
</feature>
<dbReference type="GO" id="GO:0000159">
    <property type="term" value="C:protein phosphatase type 2A complex"/>
    <property type="evidence" value="ECO:0007669"/>
    <property type="project" value="TreeGrafter"/>
</dbReference>
<evidence type="ECO:0000256" key="2">
    <source>
        <dbReference type="ARBA" id="ARBA00038332"/>
    </source>
</evidence>
<comment type="similarity">
    <text evidence="2">Belongs to the phosphatase 2A regulatory subunit A family.</text>
</comment>
<evidence type="ECO:0000259" key="4">
    <source>
        <dbReference type="Pfam" id="PF22646"/>
    </source>
</evidence>
<dbReference type="InterPro" id="IPR016024">
    <property type="entry name" value="ARM-type_fold"/>
</dbReference>
<evidence type="ECO:0000313" key="7">
    <source>
        <dbReference type="Proteomes" id="UP001153737"/>
    </source>
</evidence>
<dbReference type="GO" id="GO:0019888">
    <property type="term" value="F:protein phosphatase regulator activity"/>
    <property type="evidence" value="ECO:0007669"/>
    <property type="project" value="TreeGrafter"/>
</dbReference>
<dbReference type="OrthoDB" id="6782145at2759"/>
<feature type="repeat" description="HEAT" evidence="3">
    <location>
        <begin position="91"/>
        <end position="129"/>
    </location>
</feature>
<evidence type="ECO:0000313" key="6">
    <source>
        <dbReference type="EMBL" id="CAG9818998.1"/>
    </source>
</evidence>
<dbReference type="EMBL" id="OU896708">
    <property type="protein sequence ID" value="CAG9818998.1"/>
    <property type="molecule type" value="Genomic_DNA"/>
</dbReference>
<feature type="repeat" description="HEAT" evidence="3">
    <location>
        <begin position="207"/>
        <end position="245"/>
    </location>
</feature>
<dbReference type="InterPro" id="IPR055231">
    <property type="entry name" value="2AA_helical"/>
</dbReference>
<dbReference type="InterPro" id="IPR051023">
    <property type="entry name" value="PP2A_Regulatory_Subunit_A"/>
</dbReference>
<name>A0A9N9SE37_PHACE</name>
<feature type="domain" description="Phosphatase 2A Regulatory Subunit A helical" evidence="5">
    <location>
        <begin position="90"/>
        <end position="253"/>
    </location>
</feature>
<dbReference type="Pfam" id="PF22956">
    <property type="entry name" value="VPS15-like_hel"/>
    <property type="match status" value="1"/>
</dbReference>
<organism evidence="6 7">
    <name type="scientific">Phaedon cochleariae</name>
    <name type="common">Mustard beetle</name>
    <dbReference type="NCBI Taxonomy" id="80249"/>
    <lineage>
        <taxon>Eukaryota</taxon>
        <taxon>Metazoa</taxon>
        <taxon>Ecdysozoa</taxon>
        <taxon>Arthropoda</taxon>
        <taxon>Hexapoda</taxon>
        <taxon>Insecta</taxon>
        <taxon>Pterygota</taxon>
        <taxon>Neoptera</taxon>
        <taxon>Endopterygota</taxon>
        <taxon>Coleoptera</taxon>
        <taxon>Polyphaga</taxon>
        <taxon>Cucujiformia</taxon>
        <taxon>Chrysomeloidea</taxon>
        <taxon>Chrysomelidae</taxon>
        <taxon>Chrysomelinae</taxon>
        <taxon>Chrysomelini</taxon>
        <taxon>Phaedon</taxon>
    </lineage>
</organism>
<dbReference type="PROSITE" id="PS50077">
    <property type="entry name" value="HEAT_REPEAT"/>
    <property type="match status" value="5"/>
</dbReference>
<dbReference type="GO" id="GO:0005829">
    <property type="term" value="C:cytosol"/>
    <property type="evidence" value="ECO:0007669"/>
    <property type="project" value="TreeGrafter"/>
</dbReference>
<sequence>MAASDSAGDDSLYPIAVLIDELKNEDVQLRLNSIKKLSTIALALGVERTRTELIPFLTETIYDEDEVLLALAEQLGQFITLVGGPEYAFYLLPPLESLATVEETVVRDKAVESLRIVAQQHSPTDLESHFVPLVQRLAAGDWFTTRTSACGLFSVCYPRISAAMKGELRSHFRALCQDDTPMVRRAAATKLGELAQVVELEYLKSDLIPMFVNLAQDEQDSVRLLAVEACVSIATLLPQEDTEQLVMPTLRQCTELQKAVGPEITKTDLVPAFQSLLKDTEAEVRAAAANKVKDFCQNLDKAHQENIIMTNILPCVKELVADPNQHELEFEKAPLFSRTPRRSGKSIRRGV</sequence>
<dbReference type="InterPro" id="IPR054573">
    <property type="entry name" value="PP2A/SF3B1-like_HEAT"/>
</dbReference>
<protein>
    <submittedName>
        <fullName evidence="6">Uncharacterized protein</fullName>
    </submittedName>
</protein>
<proteinExistence type="inferred from homology"/>
<dbReference type="AlphaFoldDB" id="A0A9N9SE37"/>
<reference evidence="6" key="2">
    <citation type="submission" date="2022-10" db="EMBL/GenBank/DDBJ databases">
        <authorList>
            <consortium name="ENA_rothamsted_submissions"/>
            <consortium name="culmorum"/>
            <person name="King R."/>
        </authorList>
    </citation>
    <scope>NUCLEOTIDE SEQUENCE</scope>
</reference>
<feature type="domain" description="Phosphatase PP2A regulatory subunit A/Splicing factor 3B subunit 1-like HEAT repeat" evidence="4">
    <location>
        <begin position="262"/>
        <end position="326"/>
    </location>
</feature>
<dbReference type="Gene3D" id="1.25.10.10">
    <property type="entry name" value="Leucine-rich Repeat Variant"/>
    <property type="match status" value="1"/>
</dbReference>
<feature type="repeat" description="HEAT" evidence="3">
    <location>
        <begin position="269"/>
        <end position="306"/>
    </location>
</feature>
<dbReference type="Proteomes" id="UP001153737">
    <property type="component" value="Chromosome 2"/>
</dbReference>
<dbReference type="InterPro" id="IPR011989">
    <property type="entry name" value="ARM-like"/>
</dbReference>
<dbReference type="SUPFAM" id="SSF48371">
    <property type="entry name" value="ARM repeat"/>
    <property type="match status" value="1"/>
</dbReference>
<feature type="repeat" description="HEAT" evidence="3">
    <location>
        <begin position="168"/>
        <end position="206"/>
    </location>
</feature>
<reference evidence="6" key="1">
    <citation type="submission" date="2022-01" db="EMBL/GenBank/DDBJ databases">
        <authorList>
            <person name="King R."/>
        </authorList>
    </citation>
    <scope>NUCLEOTIDE SEQUENCE</scope>
</reference>
<evidence type="ECO:0000256" key="3">
    <source>
        <dbReference type="PROSITE-ProRule" id="PRU00103"/>
    </source>
</evidence>
<keyword evidence="1" id="KW-0677">Repeat</keyword>
<evidence type="ECO:0000259" key="5">
    <source>
        <dbReference type="Pfam" id="PF22956"/>
    </source>
</evidence>